<sequence>MNSSTTVADARPKTGEETAYRRANLAALPGGAFLEGRWERAEMILEVRDPEDGVLLGNVCTSTPQDVRRAVAYIHRHLQDGEWALRDRREALERAAVLLAEQSVRFAEIIAAESSKTINEAEREVGRCIETLRLSAAASSELTGETIAFDDSKAGANKIGWYNRKPVGIIAAITPFNDPLNLVAHKLGPALIGGNGVVLKPSGRTPLTGLAFIQLLLEAGVPAGRLAAIVSGPGVSEAIVTDPQVDLISFTGGPKTADRIAAAAGAKKILSELGGNNATIVCPDAEPAKAAEAIVAGAFGVAGQNCLSVQRVYVHISLFDEVLERVIRGTGSLRVGPKLDRDTDVGPLISEAEARRVEEWVDEAKAAGATVHVGGQRRNAFYEPTVLTDVPADCRVIREEVFGPVVSILPFIQVADAIHAANDSEYGLQAGVFTESLELALAIADKLQVGAVVINETSDVRIDSMPFGGFKKSGVGREGVKHAVREMSEPKSTIIKLAEPSTGWQQLTTAERNAS</sequence>
<organism evidence="4 5">
    <name type="scientific">Arthrobacter terricola</name>
    <dbReference type="NCBI Taxonomy" id="2547396"/>
    <lineage>
        <taxon>Bacteria</taxon>
        <taxon>Bacillati</taxon>
        <taxon>Actinomycetota</taxon>
        <taxon>Actinomycetes</taxon>
        <taxon>Micrococcales</taxon>
        <taxon>Micrococcaceae</taxon>
        <taxon>Arthrobacter</taxon>
    </lineage>
</organism>
<name>A0A4R5KB53_9MICC</name>
<evidence type="ECO:0000256" key="2">
    <source>
        <dbReference type="ARBA" id="ARBA00023002"/>
    </source>
</evidence>
<accession>A0A4R5KB53</accession>
<dbReference type="FunFam" id="3.40.309.10:FF:000009">
    <property type="entry name" value="Aldehyde dehydrogenase A"/>
    <property type="match status" value="1"/>
</dbReference>
<dbReference type="InterPro" id="IPR051020">
    <property type="entry name" value="ALDH-related_metabolic_enz"/>
</dbReference>
<dbReference type="Pfam" id="PF00171">
    <property type="entry name" value="Aldedh"/>
    <property type="match status" value="1"/>
</dbReference>
<dbReference type="OrthoDB" id="6882680at2"/>
<dbReference type="Gene3D" id="3.40.605.10">
    <property type="entry name" value="Aldehyde Dehydrogenase, Chain A, domain 1"/>
    <property type="match status" value="1"/>
</dbReference>
<dbReference type="InterPro" id="IPR016162">
    <property type="entry name" value="Ald_DH_N"/>
</dbReference>
<dbReference type="GO" id="GO:0008911">
    <property type="term" value="F:lactaldehyde dehydrogenase (NAD+) activity"/>
    <property type="evidence" value="ECO:0007669"/>
    <property type="project" value="TreeGrafter"/>
</dbReference>
<dbReference type="Proteomes" id="UP000295511">
    <property type="component" value="Unassembled WGS sequence"/>
</dbReference>
<reference evidence="4 5" key="1">
    <citation type="submission" date="2019-03" db="EMBL/GenBank/DDBJ databases">
        <title>Whole genome sequence of Arthrobacter sp JH1-1.</title>
        <authorList>
            <person name="Trinh H.N."/>
        </authorList>
    </citation>
    <scope>NUCLEOTIDE SEQUENCE [LARGE SCALE GENOMIC DNA]</scope>
    <source>
        <strain evidence="4 5">JH1-1</strain>
    </source>
</reference>
<evidence type="ECO:0000256" key="1">
    <source>
        <dbReference type="ARBA" id="ARBA00009986"/>
    </source>
</evidence>
<dbReference type="PANTHER" id="PTHR42991:SF1">
    <property type="entry name" value="ALDEHYDE DEHYDROGENASE"/>
    <property type="match status" value="1"/>
</dbReference>
<comment type="caution">
    <text evidence="4">The sequence shown here is derived from an EMBL/GenBank/DDBJ whole genome shotgun (WGS) entry which is preliminary data.</text>
</comment>
<feature type="domain" description="Aldehyde dehydrogenase" evidence="3">
    <location>
        <begin position="43"/>
        <end position="492"/>
    </location>
</feature>
<dbReference type="PANTHER" id="PTHR42991">
    <property type="entry name" value="ALDEHYDE DEHYDROGENASE"/>
    <property type="match status" value="1"/>
</dbReference>
<dbReference type="EMBL" id="SMRU01000023">
    <property type="protein sequence ID" value="TDF92473.1"/>
    <property type="molecule type" value="Genomic_DNA"/>
</dbReference>
<dbReference type="SUPFAM" id="SSF53720">
    <property type="entry name" value="ALDH-like"/>
    <property type="match status" value="1"/>
</dbReference>
<dbReference type="InterPro" id="IPR015590">
    <property type="entry name" value="Aldehyde_DH_dom"/>
</dbReference>
<dbReference type="InterPro" id="IPR016163">
    <property type="entry name" value="Ald_DH_C"/>
</dbReference>
<dbReference type="RefSeq" id="WP_133205663.1">
    <property type="nucleotide sequence ID" value="NZ_SMRU01000023.1"/>
</dbReference>
<dbReference type="Gene3D" id="3.40.309.10">
    <property type="entry name" value="Aldehyde Dehydrogenase, Chain A, domain 2"/>
    <property type="match status" value="1"/>
</dbReference>
<proteinExistence type="inferred from homology"/>
<keyword evidence="2" id="KW-0560">Oxidoreductase</keyword>
<dbReference type="InterPro" id="IPR016161">
    <property type="entry name" value="Ald_DH/histidinol_DH"/>
</dbReference>
<evidence type="ECO:0000313" key="4">
    <source>
        <dbReference type="EMBL" id="TDF92473.1"/>
    </source>
</evidence>
<evidence type="ECO:0000259" key="3">
    <source>
        <dbReference type="Pfam" id="PF00171"/>
    </source>
</evidence>
<protein>
    <submittedName>
        <fullName evidence="4">Aldehyde dehydrogenase family protein</fullName>
    </submittedName>
</protein>
<comment type="similarity">
    <text evidence="1">Belongs to the aldehyde dehydrogenase family.</text>
</comment>
<dbReference type="AlphaFoldDB" id="A0A4R5KB53"/>
<gene>
    <name evidence="4" type="ORF">E1809_18235</name>
</gene>
<evidence type="ECO:0000313" key="5">
    <source>
        <dbReference type="Proteomes" id="UP000295511"/>
    </source>
</evidence>
<keyword evidence="5" id="KW-1185">Reference proteome</keyword>